<protein>
    <submittedName>
        <fullName evidence="3">Ribosomal_S10 domain-containing protein</fullName>
    </submittedName>
</protein>
<sequence>MLANPCVYRSMSQTIINLPFRFMRYNAVTKRLDPPYLSAKPPIPIYTEIQFDLKCFDFAILEQYVKYLRKFFTKLNLEVEKLKAIHLPVIMDVLYQNLPEGVELTVGKTDPNADEARYVPQLEVQALQEELSKLSK</sequence>
<dbReference type="InterPro" id="IPR027487">
    <property type="entry name" value="Ribosomal_mL48"/>
</dbReference>
<proteinExistence type="predicted"/>
<dbReference type="AlphaFoldDB" id="A0A183A012"/>
<dbReference type="PANTHER" id="PTHR13473:SF0">
    <property type="entry name" value="LARGE RIBOSOMAL SUBUNIT PROTEIN ML48"/>
    <property type="match status" value="1"/>
</dbReference>
<reference evidence="3" key="1">
    <citation type="submission" date="2016-06" db="UniProtKB">
        <authorList>
            <consortium name="WormBaseParasite"/>
        </authorList>
    </citation>
    <scope>IDENTIFICATION</scope>
</reference>
<dbReference type="PANTHER" id="PTHR13473">
    <property type="entry name" value="MITOCHONDRIAL RIBOSOMAL PROTEIN L48"/>
    <property type="match status" value="1"/>
</dbReference>
<dbReference type="OrthoDB" id="5984298at2759"/>
<evidence type="ECO:0000313" key="1">
    <source>
        <dbReference type="EMBL" id="VDP21143.1"/>
    </source>
</evidence>
<evidence type="ECO:0000313" key="2">
    <source>
        <dbReference type="Proteomes" id="UP000272942"/>
    </source>
</evidence>
<dbReference type="Proteomes" id="UP000272942">
    <property type="component" value="Unassembled WGS sequence"/>
</dbReference>
<dbReference type="GO" id="GO:0005761">
    <property type="term" value="C:mitochondrial ribosome"/>
    <property type="evidence" value="ECO:0007669"/>
    <property type="project" value="InterPro"/>
</dbReference>
<gene>
    <name evidence="1" type="ORF">ECPE_LOCUS297</name>
</gene>
<organism evidence="3">
    <name type="scientific">Echinostoma caproni</name>
    <dbReference type="NCBI Taxonomy" id="27848"/>
    <lineage>
        <taxon>Eukaryota</taxon>
        <taxon>Metazoa</taxon>
        <taxon>Spiralia</taxon>
        <taxon>Lophotrochozoa</taxon>
        <taxon>Platyhelminthes</taxon>
        <taxon>Trematoda</taxon>
        <taxon>Digenea</taxon>
        <taxon>Plagiorchiida</taxon>
        <taxon>Echinostomata</taxon>
        <taxon>Echinostomatoidea</taxon>
        <taxon>Echinostomatidae</taxon>
        <taxon>Echinostoma</taxon>
    </lineage>
</organism>
<dbReference type="WBParaSite" id="ECPE_0000029601-mRNA-1">
    <property type="protein sequence ID" value="ECPE_0000029601-mRNA-1"/>
    <property type="gene ID" value="ECPE_0000029601"/>
</dbReference>
<accession>A0A183A012</accession>
<dbReference type="EMBL" id="UZAN01000923">
    <property type="protein sequence ID" value="VDP21143.1"/>
    <property type="molecule type" value="Genomic_DNA"/>
</dbReference>
<keyword evidence="2" id="KW-1185">Reference proteome</keyword>
<reference evidence="1 2" key="2">
    <citation type="submission" date="2018-11" db="EMBL/GenBank/DDBJ databases">
        <authorList>
            <consortium name="Pathogen Informatics"/>
        </authorList>
    </citation>
    <scope>NUCLEOTIDE SEQUENCE [LARGE SCALE GENOMIC DNA]</scope>
    <source>
        <strain evidence="1 2">Egypt</strain>
    </source>
</reference>
<name>A0A183A012_9TREM</name>
<evidence type="ECO:0000313" key="3">
    <source>
        <dbReference type="WBParaSite" id="ECPE_0000029601-mRNA-1"/>
    </source>
</evidence>